<evidence type="ECO:0000313" key="3">
    <source>
        <dbReference type="Proteomes" id="UP000264330"/>
    </source>
</evidence>
<dbReference type="InterPro" id="IPR034660">
    <property type="entry name" value="DinB/YfiT-like"/>
</dbReference>
<proteinExistence type="predicted"/>
<organism evidence="2 3">
    <name type="scientific">Zunongwangia profunda</name>
    <dbReference type="NCBI Taxonomy" id="398743"/>
    <lineage>
        <taxon>Bacteria</taxon>
        <taxon>Pseudomonadati</taxon>
        <taxon>Bacteroidota</taxon>
        <taxon>Flavobacteriia</taxon>
        <taxon>Flavobacteriales</taxon>
        <taxon>Flavobacteriaceae</taxon>
        <taxon>Zunongwangia</taxon>
    </lineage>
</organism>
<dbReference type="Proteomes" id="UP000264330">
    <property type="component" value="Unassembled WGS sequence"/>
</dbReference>
<dbReference type="SUPFAM" id="SSF109854">
    <property type="entry name" value="DinB/YfiT-like putative metalloenzymes"/>
    <property type="match status" value="1"/>
</dbReference>
<evidence type="ECO:0000313" key="2">
    <source>
        <dbReference type="EMBL" id="HCV81956.1"/>
    </source>
</evidence>
<evidence type="ECO:0000259" key="1">
    <source>
        <dbReference type="Pfam" id="PF12867"/>
    </source>
</evidence>
<dbReference type="EMBL" id="DPMF01000298">
    <property type="protein sequence ID" value="HCV81956.1"/>
    <property type="molecule type" value="Genomic_DNA"/>
</dbReference>
<sequence>MKKLFIPVCALFAMSFTSVPKTEILISDRSEISIKEAIKIDLKEYFKETRKTIEDHINGLSEKQLSFKPAPNRWSVSQCLEHIIKTEKMLFGMTKAALEGDANPERKSEVKMSDEDLIAGITDRSTKAQASESLMPNGTYESPEAALEAFDEQRDEIMDFINDQTEEDLRNHISDSPFGPVDGYQSLLFIAGHTARHTLQIEEVMQAENFPEE</sequence>
<comment type="caution">
    <text evidence="2">The sequence shown here is derived from an EMBL/GenBank/DDBJ whole genome shotgun (WGS) entry which is preliminary data.</text>
</comment>
<dbReference type="AlphaFoldDB" id="A0A3D5J3V3"/>
<name>A0A3D5J3V3_9FLAO</name>
<gene>
    <name evidence="2" type="ORF">DGQ38_12995</name>
</gene>
<dbReference type="Gene3D" id="1.20.120.450">
    <property type="entry name" value="dinb family like domain"/>
    <property type="match status" value="1"/>
</dbReference>
<dbReference type="InterPro" id="IPR024775">
    <property type="entry name" value="DinB-like"/>
</dbReference>
<feature type="domain" description="DinB-like" evidence="1">
    <location>
        <begin position="46"/>
        <end position="201"/>
    </location>
</feature>
<accession>A0A3D5J3V3</accession>
<protein>
    <submittedName>
        <fullName evidence="2">DinB family protein</fullName>
    </submittedName>
</protein>
<dbReference type="RefSeq" id="WP_013070885.1">
    <property type="nucleotide sequence ID" value="NZ_CAJXAW010000006.1"/>
</dbReference>
<reference evidence="2 3" key="1">
    <citation type="journal article" date="2018" name="Nat. Biotechnol.">
        <title>A standardized bacterial taxonomy based on genome phylogeny substantially revises the tree of life.</title>
        <authorList>
            <person name="Parks D.H."/>
            <person name="Chuvochina M."/>
            <person name="Waite D.W."/>
            <person name="Rinke C."/>
            <person name="Skarshewski A."/>
            <person name="Chaumeil P.A."/>
            <person name="Hugenholtz P."/>
        </authorList>
    </citation>
    <scope>NUCLEOTIDE SEQUENCE [LARGE SCALE GENOMIC DNA]</scope>
    <source>
        <strain evidence="2">UBA9359</strain>
    </source>
</reference>
<dbReference type="OMA" id="PFEVEQM"/>
<dbReference type="Pfam" id="PF12867">
    <property type="entry name" value="DinB_2"/>
    <property type="match status" value="1"/>
</dbReference>